<organism evidence="17 18">
    <name type="scientific">Sodalis praecaptivus</name>
    <dbReference type="NCBI Taxonomy" id="1239307"/>
    <lineage>
        <taxon>Bacteria</taxon>
        <taxon>Pseudomonadati</taxon>
        <taxon>Pseudomonadota</taxon>
        <taxon>Gammaproteobacteria</taxon>
        <taxon>Enterobacterales</taxon>
        <taxon>Bruguierivoracaceae</taxon>
        <taxon>Sodalis</taxon>
    </lineage>
</organism>
<evidence type="ECO:0000313" key="18">
    <source>
        <dbReference type="Proteomes" id="UP000019028"/>
    </source>
</evidence>
<keyword evidence="11 14" id="KW-0472">Membrane</keyword>
<evidence type="ECO:0000256" key="1">
    <source>
        <dbReference type="ARBA" id="ARBA00004429"/>
    </source>
</evidence>
<evidence type="ECO:0000256" key="6">
    <source>
        <dbReference type="ARBA" id="ARBA00022692"/>
    </source>
</evidence>
<dbReference type="Gene3D" id="1.20.1510.10">
    <property type="entry name" value="Cation efflux protein transmembrane domain"/>
    <property type="match status" value="1"/>
</dbReference>
<feature type="domain" description="Cation efflux protein transmembrane" evidence="15">
    <location>
        <begin position="42"/>
        <end position="234"/>
    </location>
</feature>
<dbReference type="Pfam" id="PF16916">
    <property type="entry name" value="ZT_dimer"/>
    <property type="match status" value="1"/>
</dbReference>
<evidence type="ECO:0000259" key="15">
    <source>
        <dbReference type="Pfam" id="PF01545"/>
    </source>
</evidence>
<dbReference type="SUPFAM" id="SSF161111">
    <property type="entry name" value="Cation efflux protein transmembrane domain-like"/>
    <property type="match status" value="1"/>
</dbReference>
<feature type="domain" description="Cation efflux protein cytoplasmic" evidence="16">
    <location>
        <begin position="248"/>
        <end position="311"/>
    </location>
</feature>
<evidence type="ECO:0000256" key="13">
    <source>
        <dbReference type="SAM" id="MobiDB-lite"/>
    </source>
</evidence>
<protein>
    <recommendedName>
        <fullName evidence="12">Zinc transporter ZitB</fullName>
    </recommendedName>
</protein>
<feature type="transmembrane region" description="Helical" evidence="14">
    <location>
        <begin position="176"/>
        <end position="203"/>
    </location>
</feature>
<gene>
    <name evidence="17" type="primary">zitB</name>
    <name evidence="17" type="ORF">Sant_2752</name>
</gene>
<keyword evidence="4" id="KW-1003">Cell membrane</keyword>
<evidence type="ECO:0000256" key="12">
    <source>
        <dbReference type="ARBA" id="ARBA00068925"/>
    </source>
</evidence>
<comment type="subcellular location">
    <subcellularLocation>
        <location evidence="1">Cell inner membrane</location>
        <topology evidence="1">Multi-pass membrane protein</topology>
    </subcellularLocation>
</comment>
<reference evidence="17 18" key="1">
    <citation type="journal article" date="2014" name="Genome Biol. Evol.">
        <title>Genome degeneration and adaptation in a nascent stage of symbiosis.</title>
        <authorList>
            <person name="Oakeson K.F."/>
            <person name="Gil R."/>
            <person name="Clayton A.L."/>
            <person name="Dunn D.M."/>
            <person name="von Niederhausern A.C."/>
            <person name="Hamil C."/>
            <person name="Aoyagi A."/>
            <person name="Duval B."/>
            <person name="Baca A."/>
            <person name="Silva F.J."/>
            <person name="Vallier A."/>
            <person name="Jackson D.G."/>
            <person name="Latorre A."/>
            <person name="Weiss R.B."/>
            <person name="Heddi A."/>
            <person name="Moya A."/>
            <person name="Dale C."/>
        </authorList>
    </citation>
    <scope>NUCLEOTIDE SEQUENCE [LARGE SCALE GENOMIC DNA]</scope>
    <source>
        <strain evidence="17 18">HS1</strain>
    </source>
</reference>
<evidence type="ECO:0000256" key="5">
    <source>
        <dbReference type="ARBA" id="ARBA00022519"/>
    </source>
</evidence>
<evidence type="ECO:0000256" key="11">
    <source>
        <dbReference type="ARBA" id="ARBA00023136"/>
    </source>
</evidence>
<dbReference type="InterPro" id="IPR002524">
    <property type="entry name" value="Cation_efflux"/>
</dbReference>
<dbReference type="NCBIfam" id="NF002923">
    <property type="entry name" value="PRK03557.1"/>
    <property type="match status" value="1"/>
</dbReference>
<dbReference type="GO" id="GO:0005886">
    <property type="term" value="C:plasma membrane"/>
    <property type="evidence" value="ECO:0007669"/>
    <property type="project" value="UniProtKB-SubCell"/>
</dbReference>
<name>W0HZY7_9GAMM</name>
<dbReference type="Pfam" id="PF01545">
    <property type="entry name" value="Cation_efflux"/>
    <property type="match status" value="1"/>
</dbReference>
<keyword evidence="7" id="KW-0862">Zinc</keyword>
<proteinExistence type="inferred from homology"/>
<evidence type="ECO:0000256" key="4">
    <source>
        <dbReference type="ARBA" id="ARBA00022475"/>
    </source>
</evidence>
<accession>W0HZY7</accession>
<feature type="transmembrane region" description="Helical" evidence="14">
    <location>
        <begin position="74"/>
        <end position="93"/>
    </location>
</feature>
<dbReference type="PANTHER" id="PTHR11562:SF17">
    <property type="entry name" value="RE54080P-RELATED"/>
    <property type="match status" value="1"/>
</dbReference>
<sequence>MPADPLHSHAPVAATQAHHGGHRGHRHDHPSPDAQTGAHKRLLAAFVVTALFMLVEAVGGWLSGSLALLADAGHMLTDTAALLMALLAVRFAARRPNSRHTFGYLRLTTLAAFLNALALLFITVMIVWEAAHRFLAPQPIAGWTMMSIAVAGLVANIVSFWLLHGGSGEKNINLRAAALHVLGDLLGSVGAIIAALVILYTGWLPIDPLLSILVSCLVLRSGWRLLRESLHELLEGTPQQFDIEKLKREMTRNIPEVRNIHHVHLWQVGERPLMTLHVQVIPPRDHDGLLHRIQDYLLEHYHIGHATIQMEYQRCEEDHCVIHQSAVNLHAHHPH</sequence>
<keyword evidence="6 14" id="KW-0812">Transmembrane</keyword>
<dbReference type="InterPro" id="IPR027470">
    <property type="entry name" value="Cation_efflux_CTD"/>
</dbReference>
<keyword evidence="8" id="KW-0864">Zinc transport</keyword>
<evidence type="ECO:0000256" key="14">
    <source>
        <dbReference type="SAM" id="Phobius"/>
    </source>
</evidence>
<dbReference type="PATRIC" id="fig|1239307.3.peg.3067"/>
<dbReference type="InterPro" id="IPR050681">
    <property type="entry name" value="CDF/SLC30A"/>
</dbReference>
<evidence type="ECO:0000256" key="2">
    <source>
        <dbReference type="ARBA" id="ARBA00008873"/>
    </source>
</evidence>
<dbReference type="SUPFAM" id="SSF160240">
    <property type="entry name" value="Cation efflux protein cytoplasmic domain-like"/>
    <property type="match status" value="1"/>
</dbReference>
<dbReference type="FunFam" id="1.20.1510.10:FF:000016">
    <property type="entry name" value="Zinc transporter ZitB"/>
    <property type="match status" value="1"/>
</dbReference>
<evidence type="ECO:0000256" key="9">
    <source>
        <dbReference type="ARBA" id="ARBA00022989"/>
    </source>
</evidence>
<feature type="transmembrane region" description="Helical" evidence="14">
    <location>
        <begin position="105"/>
        <end position="128"/>
    </location>
</feature>
<keyword evidence="10" id="KW-0406">Ion transport</keyword>
<feature type="transmembrane region" description="Helical" evidence="14">
    <location>
        <begin position="42"/>
        <end position="62"/>
    </location>
</feature>
<keyword evidence="9 14" id="KW-1133">Transmembrane helix</keyword>
<dbReference type="OrthoDB" id="9809646at2"/>
<evidence type="ECO:0000259" key="16">
    <source>
        <dbReference type="Pfam" id="PF16916"/>
    </source>
</evidence>
<dbReference type="InterPro" id="IPR027469">
    <property type="entry name" value="Cation_efflux_TMD_sf"/>
</dbReference>
<dbReference type="InterPro" id="IPR058533">
    <property type="entry name" value="Cation_efflux_TM"/>
</dbReference>
<feature type="transmembrane region" description="Helical" evidence="14">
    <location>
        <begin position="140"/>
        <end position="164"/>
    </location>
</feature>
<comment type="similarity">
    <text evidence="2">Belongs to the cation diffusion facilitator (CDF) transporter (TC 2.A.4) family. SLC30A subfamily.</text>
</comment>
<dbReference type="PANTHER" id="PTHR11562">
    <property type="entry name" value="CATION EFFLUX PROTEIN/ ZINC TRANSPORTER"/>
    <property type="match status" value="1"/>
</dbReference>
<dbReference type="AlphaFoldDB" id="W0HZY7"/>
<dbReference type="EMBL" id="CP006569">
    <property type="protein sequence ID" value="AHF77780.1"/>
    <property type="molecule type" value="Genomic_DNA"/>
</dbReference>
<dbReference type="RefSeq" id="WP_025422924.1">
    <property type="nucleotide sequence ID" value="NZ_CP006569.1"/>
</dbReference>
<evidence type="ECO:0000256" key="3">
    <source>
        <dbReference type="ARBA" id="ARBA00022448"/>
    </source>
</evidence>
<dbReference type="GO" id="GO:0005385">
    <property type="term" value="F:zinc ion transmembrane transporter activity"/>
    <property type="evidence" value="ECO:0007669"/>
    <property type="project" value="TreeGrafter"/>
</dbReference>
<evidence type="ECO:0000256" key="10">
    <source>
        <dbReference type="ARBA" id="ARBA00023065"/>
    </source>
</evidence>
<evidence type="ECO:0000256" key="7">
    <source>
        <dbReference type="ARBA" id="ARBA00022833"/>
    </source>
</evidence>
<keyword evidence="3" id="KW-0813">Transport</keyword>
<dbReference type="NCBIfam" id="TIGR01297">
    <property type="entry name" value="CDF"/>
    <property type="match status" value="1"/>
</dbReference>
<dbReference type="InterPro" id="IPR036837">
    <property type="entry name" value="Cation_efflux_CTD_sf"/>
</dbReference>
<evidence type="ECO:0000313" key="17">
    <source>
        <dbReference type="EMBL" id="AHF77780.1"/>
    </source>
</evidence>
<dbReference type="Proteomes" id="UP000019028">
    <property type="component" value="Chromosome"/>
</dbReference>
<feature type="region of interest" description="Disordered" evidence="13">
    <location>
        <begin position="1"/>
        <end position="35"/>
    </location>
</feature>
<evidence type="ECO:0000256" key="8">
    <source>
        <dbReference type="ARBA" id="ARBA00022906"/>
    </source>
</evidence>
<keyword evidence="18" id="KW-1185">Reference proteome</keyword>
<keyword evidence="5" id="KW-0997">Cell inner membrane</keyword>
<feature type="compositionally biased region" description="Basic residues" evidence="13">
    <location>
        <begin position="19"/>
        <end position="28"/>
    </location>
</feature>
<dbReference type="HOGENOM" id="CLU_013430_0_0_6"/>
<dbReference type="KEGG" id="sod:Sant_2752"/>